<dbReference type="Proteomes" id="UP000627715">
    <property type="component" value="Unassembled WGS sequence"/>
</dbReference>
<evidence type="ECO:0000313" key="4">
    <source>
        <dbReference type="Proteomes" id="UP000627715"/>
    </source>
</evidence>
<feature type="chain" id="PRO_5037941390" description="Tll0287-like domain-containing protein" evidence="1">
    <location>
        <begin position="22"/>
        <end position="193"/>
    </location>
</feature>
<dbReference type="InterPro" id="IPR021796">
    <property type="entry name" value="Tll0287-like_dom"/>
</dbReference>
<evidence type="ECO:0000256" key="1">
    <source>
        <dbReference type="SAM" id="SignalP"/>
    </source>
</evidence>
<dbReference type="PROSITE" id="PS51257">
    <property type="entry name" value="PROKAR_LIPOPROTEIN"/>
    <property type="match status" value="1"/>
</dbReference>
<feature type="signal peptide" evidence="1">
    <location>
        <begin position="1"/>
        <end position="21"/>
    </location>
</feature>
<reference evidence="3" key="1">
    <citation type="journal article" date="2014" name="Int. J. Syst. Evol. Microbiol.">
        <title>Complete genome sequence of Corynebacterium casei LMG S-19264T (=DSM 44701T), isolated from a smear-ripened cheese.</title>
        <authorList>
            <consortium name="US DOE Joint Genome Institute (JGI-PGF)"/>
            <person name="Walter F."/>
            <person name="Albersmeier A."/>
            <person name="Kalinowski J."/>
            <person name="Ruckert C."/>
        </authorList>
    </citation>
    <scope>NUCLEOTIDE SEQUENCE</scope>
    <source>
        <strain evidence="3">CGMCC 1.15425</strain>
    </source>
</reference>
<proteinExistence type="predicted"/>
<evidence type="ECO:0000259" key="2">
    <source>
        <dbReference type="Pfam" id="PF11845"/>
    </source>
</evidence>
<protein>
    <recommendedName>
        <fullName evidence="2">Tll0287-like domain-containing protein</fullName>
    </recommendedName>
</protein>
<evidence type="ECO:0000313" key="3">
    <source>
        <dbReference type="EMBL" id="GFZ83851.1"/>
    </source>
</evidence>
<gene>
    <name evidence="3" type="ORF">GCM10011403_29300</name>
</gene>
<keyword evidence="4" id="KW-1185">Reference proteome</keyword>
<keyword evidence="1" id="KW-0732">Signal</keyword>
<feature type="domain" description="Tll0287-like" evidence="2">
    <location>
        <begin position="40"/>
        <end position="189"/>
    </location>
</feature>
<dbReference type="AlphaFoldDB" id="A0A916VK86"/>
<name>A0A916VK86_9GAMM</name>
<accession>A0A916VK86</accession>
<reference evidence="3" key="2">
    <citation type="submission" date="2020-09" db="EMBL/GenBank/DDBJ databases">
        <authorList>
            <person name="Sun Q."/>
            <person name="Zhou Y."/>
        </authorList>
    </citation>
    <scope>NUCLEOTIDE SEQUENCE</scope>
    <source>
        <strain evidence="3">CGMCC 1.15425</strain>
    </source>
</reference>
<dbReference type="Pfam" id="PF11845">
    <property type="entry name" value="Tll0287-like"/>
    <property type="match status" value="1"/>
</dbReference>
<organism evidence="3 4">
    <name type="scientific">Pseudohongiella nitratireducens</name>
    <dbReference type="NCBI Taxonomy" id="1768907"/>
    <lineage>
        <taxon>Bacteria</taxon>
        <taxon>Pseudomonadati</taxon>
        <taxon>Pseudomonadota</taxon>
        <taxon>Gammaproteobacteria</taxon>
        <taxon>Pseudomonadales</taxon>
        <taxon>Pseudohongiellaceae</taxon>
        <taxon>Pseudohongiella</taxon>
    </lineage>
</organism>
<sequence length="193" mass="20947">MMTLKRLSYLVFTGMATISLASCRQSPAPDHSELDRQASAISQQFVDTLLPTLQSAMATGGPTQAIEICSVRAPQIAAELSDESGWSVRRVSLKPRNLALAEPDSWEKEVLEAFDQRQRAGEAGSTIKSSAVVNSEYRFMQAQPVMPLCLTCHGQIINEEVHSALAAYYPGDMATGYVEGQIRGAISLRTSIP</sequence>
<dbReference type="RefSeq" id="WP_068811107.1">
    <property type="nucleotide sequence ID" value="NZ_BMIY01000015.1"/>
</dbReference>
<comment type="caution">
    <text evidence="3">The sequence shown here is derived from an EMBL/GenBank/DDBJ whole genome shotgun (WGS) entry which is preliminary data.</text>
</comment>
<dbReference type="EMBL" id="BMIY01000015">
    <property type="protein sequence ID" value="GFZ83851.1"/>
    <property type="molecule type" value="Genomic_DNA"/>
</dbReference>